<dbReference type="STRING" id="716816.BST96_07375"/>
<dbReference type="KEGG" id="osg:BST96_07375"/>
<dbReference type="RefSeq" id="WP_085758080.1">
    <property type="nucleotide sequence ID" value="NZ_CP019343.1"/>
</dbReference>
<proteinExistence type="predicted"/>
<feature type="signal peptide" evidence="1">
    <location>
        <begin position="1"/>
        <end position="21"/>
    </location>
</feature>
<accession>A0A1X9NBY9</accession>
<keyword evidence="1" id="KW-0732">Signal</keyword>
<protein>
    <recommendedName>
        <fullName evidence="2">Kazal-like domain-containing protein</fullName>
    </recommendedName>
</protein>
<dbReference type="Gene3D" id="3.30.60.30">
    <property type="match status" value="1"/>
</dbReference>
<evidence type="ECO:0000313" key="4">
    <source>
        <dbReference type="Proteomes" id="UP000193450"/>
    </source>
</evidence>
<keyword evidence="4" id="KW-1185">Reference proteome</keyword>
<gene>
    <name evidence="3" type="ORF">BST96_07375</name>
</gene>
<dbReference type="InterPro" id="IPR002350">
    <property type="entry name" value="Kazal_dom"/>
</dbReference>
<dbReference type="PROSITE" id="PS51465">
    <property type="entry name" value="KAZAL_2"/>
    <property type="match status" value="1"/>
</dbReference>
<dbReference type="OrthoDB" id="5298703at2"/>
<reference evidence="3 4" key="1">
    <citation type="submission" date="2016-11" db="EMBL/GenBank/DDBJ databases">
        <title>Trade-off between light-utilization and light-protection in marine flavobacteria.</title>
        <authorList>
            <person name="Kumagai Y."/>
        </authorList>
    </citation>
    <scope>NUCLEOTIDE SEQUENCE [LARGE SCALE GENOMIC DNA]</scope>
    <source>
        <strain evidence="3 4">NBRC 107125</strain>
    </source>
</reference>
<evidence type="ECO:0000259" key="2">
    <source>
        <dbReference type="PROSITE" id="PS51465"/>
    </source>
</evidence>
<organism evidence="3 4">
    <name type="scientific">Oceanicoccus sagamiensis</name>
    <dbReference type="NCBI Taxonomy" id="716816"/>
    <lineage>
        <taxon>Bacteria</taxon>
        <taxon>Pseudomonadati</taxon>
        <taxon>Pseudomonadota</taxon>
        <taxon>Gammaproteobacteria</taxon>
        <taxon>Cellvibrionales</taxon>
        <taxon>Spongiibacteraceae</taxon>
        <taxon>Oceanicoccus</taxon>
    </lineage>
</organism>
<dbReference type="EMBL" id="CP019343">
    <property type="protein sequence ID" value="ARN73952.1"/>
    <property type="molecule type" value="Genomic_DNA"/>
</dbReference>
<feature type="chain" id="PRO_5013321940" description="Kazal-like domain-containing protein" evidence="1">
    <location>
        <begin position="22"/>
        <end position="89"/>
    </location>
</feature>
<evidence type="ECO:0000313" key="3">
    <source>
        <dbReference type="EMBL" id="ARN73952.1"/>
    </source>
</evidence>
<dbReference type="Proteomes" id="UP000193450">
    <property type="component" value="Chromosome"/>
</dbReference>
<feature type="domain" description="Kazal-like" evidence="2">
    <location>
        <begin position="34"/>
        <end position="89"/>
    </location>
</feature>
<evidence type="ECO:0000256" key="1">
    <source>
        <dbReference type="SAM" id="SignalP"/>
    </source>
</evidence>
<dbReference type="AlphaFoldDB" id="A0A1X9NBY9"/>
<sequence length="89" mass="9379">MTITNLSTLALSLLLISGCAATDNTNQADKPTNTAVATTCEEPRPQICTMEYRPVCATLENDERKTFGSACSACGNGLVQAHRPGACED</sequence>
<name>A0A1X9NBY9_9GAMM</name>